<proteinExistence type="predicted"/>
<dbReference type="EMBL" id="BLAG01000004">
    <property type="protein sequence ID" value="GES27950.1"/>
    <property type="molecule type" value="Genomic_DNA"/>
</dbReference>
<evidence type="ECO:0000313" key="2">
    <source>
        <dbReference type="Proteomes" id="UP000325598"/>
    </source>
</evidence>
<dbReference type="RefSeq" id="WP_086718658.1">
    <property type="nucleotide sequence ID" value="NZ_BLAG01000004.1"/>
</dbReference>
<dbReference type="AlphaFoldDB" id="A0A5J4L8Z1"/>
<dbReference type="Proteomes" id="UP000325598">
    <property type="component" value="Unassembled WGS sequence"/>
</dbReference>
<name>A0A5J4L8Z1_9ACTN</name>
<accession>A0A5J4L8Z1</accession>
<comment type="caution">
    <text evidence="1">The sequence shown here is derived from an EMBL/GenBank/DDBJ whole genome shotgun (WGS) entry which is preliminary data.</text>
</comment>
<keyword evidence="2" id="KW-1185">Reference proteome</keyword>
<organism evidence="1 2">
    <name type="scientific">Streptomyces angustmyceticus</name>
    <dbReference type="NCBI Taxonomy" id="285578"/>
    <lineage>
        <taxon>Bacteria</taxon>
        <taxon>Bacillati</taxon>
        <taxon>Actinomycetota</taxon>
        <taxon>Actinomycetes</taxon>
        <taxon>Kitasatosporales</taxon>
        <taxon>Streptomycetaceae</taxon>
        <taxon>Streptomyces</taxon>
    </lineage>
</organism>
<sequence>MSSGSELAIHADLADAMRQQALQAGANSPDVRGSDWRQAIVSTVGTDGTVVTSDGIIARRMATYVTPTAGETIVVSISSSGNWLAHGRIAPVTTAGTWQTLTLSGGWTTFGSPYWTPSYRINGDGTVSLSGLAKAPASAATPQTLCTLPAAITPTSKSRFPTEVANGVHGALDINVSGALQIQDYSGNAGWAGLDGVQYRLT</sequence>
<protein>
    <submittedName>
        <fullName evidence="1">Uncharacterized protein</fullName>
    </submittedName>
</protein>
<dbReference type="GeneID" id="96749655"/>
<reference evidence="1 2" key="1">
    <citation type="submission" date="2019-10" db="EMBL/GenBank/DDBJ databases">
        <title>Whole genome shotgun sequence of Streptomyces angustmyceticus NBRC 3934.</title>
        <authorList>
            <person name="Hosoyama A."/>
            <person name="Ichikawa N."/>
            <person name="Kimura A."/>
            <person name="Kitahashi Y."/>
            <person name="Komaki H."/>
            <person name="Uohara A."/>
        </authorList>
    </citation>
    <scope>NUCLEOTIDE SEQUENCE [LARGE SCALE GENOMIC DNA]</scope>
    <source>
        <strain evidence="1 2">NBRC 3934</strain>
    </source>
</reference>
<gene>
    <name evidence="1" type="ORF">San01_04370</name>
</gene>
<evidence type="ECO:0000313" key="1">
    <source>
        <dbReference type="EMBL" id="GES27950.1"/>
    </source>
</evidence>
<dbReference type="OrthoDB" id="4203346at2"/>